<evidence type="ECO:0000259" key="1">
    <source>
        <dbReference type="Pfam" id="PF00535"/>
    </source>
</evidence>
<keyword evidence="2" id="KW-0808">Transferase</keyword>
<organism evidence="2 3">
    <name type="scientific">Nitrosococcus wardiae</name>
    <dbReference type="NCBI Taxonomy" id="1814290"/>
    <lineage>
        <taxon>Bacteria</taxon>
        <taxon>Pseudomonadati</taxon>
        <taxon>Pseudomonadota</taxon>
        <taxon>Gammaproteobacteria</taxon>
        <taxon>Chromatiales</taxon>
        <taxon>Chromatiaceae</taxon>
        <taxon>Nitrosococcus</taxon>
    </lineage>
</organism>
<protein>
    <submittedName>
        <fullName evidence="2">Glycosyltransferase family 2 protein</fullName>
    </submittedName>
</protein>
<keyword evidence="3" id="KW-1185">Reference proteome</keyword>
<dbReference type="InterPro" id="IPR001173">
    <property type="entry name" value="Glyco_trans_2-like"/>
</dbReference>
<dbReference type="CDD" id="cd04186">
    <property type="entry name" value="GT_2_like_c"/>
    <property type="match status" value="1"/>
</dbReference>
<dbReference type="Gene3D" id="3.90.550.10">
    <property type="entry name" value="Spore Coat Polysaccharide Biosynthesis Protein SpsA, Chain A"/>
    <property type="match status" value="1"/>
</dbReference>
<sequence>MISVSVIIVSYNTRNLLQECLRSVIRNTKDLDYEIIVVDNQSADGSIDMIRSGFPNVHLIANTANHGFAKANNQALAVAKGEYIFFLNPDTIVLNDALAQLFSFCQSDSRIAVVGPRLYQCYAREHHPSIRMFSQPILVILSWLPFSRWILYVHHYYIIRRNQIQDVDWLVGAAFMMPRRILDKIGYFDERYFVYSEEEDLCLRAHKAGYRVVYYPPAEVVHLKGKSSEQEPIQASRYFWESKLAFFYKYYSSSRVKAFRWGFIKLIQFKKLYSSSHQRQKYDQVIKIISEYKKKNNGE</sequence>
<feature type="domain" description="Glycosyltransferase 2-like" evidence="1">
    <location>
        <begin position="5"/>
        <end position="185"/>
    </location>
</feature>
<dbReference type="InterPro" id="IPR029044">
    <property type="entry name" value="Nucleotide-diphossugar_trans"/>
</dbReference>
<gene>
    <name evidence="2" type="ORF">E3U44_07660</name>
</gene>
<name>A0A4P7BYY7_9GAMM</name>
<dbReference type="PANTHER" id="PTHR43179:SF7">
    <property type="entry name" value="RHAMNOSYLTRANSFERASE WBBL"/>
    <property type="match status" value="1"/>
</dbReference>
<dbReference type="EMBL" id="CP038033">
    <property type="protein sequence ID" value="QBQ54400.1"/>
    <property type="molecule type" value="Genomic_DNA"/>
</dbReference>
<dbReference type="OrthoDB" id="9771846at2"/>
<accession>A0A4P7BYY7</accession>
<dbReference type="Proteomes" id="UP000294325">
    <property type="component" value="Chromosome"/>
</dbReference>
<evidence type="ECO:0000313" key="2">
    <source>
        <dbReference type="EMBL" id="QBQ54400.1"/>
    </source>
</evidence>
<dbReference type="Pfam" id="PF00535">
    <property type="entry name" value="Glycos_transf_2"/>
    <property type="match status" value="1"/>
</dbReference>
<reference evidence="2 3" key="1">
    <citation type="submission" date="2019-03" db="EMBL/GenBank/DDBJ databases">
        <title>The genome sequence of Nitrosococcus wardiae strain D1FHST reveals the archetypal metabolic capacity of ammonia-oxidizing Gammaproteobacteria.</title>
        <authorList>
            <person name="Wang L."/>
            <person name="Lim C.K."/>
            <person name="Hanson T.E."/>
            <person name="Dang H."/>
            <person name="Klotz M.G."/>
        </authorList>
    </citation>
    <scope>NUCLEOTIDE SEQUENCE [LARGE SCALE GENOMIC DNA]</scope>
    <source>
        <strain evidence="2 3">D1FHS</strain>
    </source>
</reference>
<dbReference type="AlphaFoldDB" id="A0A4P7BYY7"/>
<dbReference type="RefSeq" id="WP_134357600.1">
    <property type="nucleotide sequence ID" value="NZ_CP038033.1"/>
</dbReference>
<dbReference type="PANTHER" id="PTHR43179">
    <property type="entry name" value="RHAMNOSYLTRANSFERASE WBBL"/>
    <property type="match status" value="1"/>
</dbReference>
<dbReference type="SUPFAM" id="SSF53448">
    <property type="entry name" value="Nucleotide-diphospho-sugar transferases"/>
    <property type="match status" value="1"/>
</dbReference>
<dbReference type="KEGG" id="nwr:E3U44_07660"/>
<proteinExistence type="predicted"/>
<evidence type="ECO:0000313" key="3">
    <source>
        <dbReference type="Proteomes" id="UP000294325"/>
    </source>
</evidence>
<dbReference type="GO" id="GO:0016740">
    <property type="term" value="F:transferase activity"/>
    <property type="evidence" value="ECO:0007669"/>
    <property type="project" value="UniProtKB-KW"/>
</dbReference>